<name>A0AAV2A6W5_9ARAC</name>
<sequence length="55" mass="6195">MGRRVVLHLNIQLSKLPKKLLIEPCQIVSIGGNKFCIQFEKIRSDNTSSLSLTAR</sequence>
<proteinExistence type="predicted"/>
<dbReference type="EMBL" id="CAXIEN010000112">
    <property type="protein sequence ID" value="CAL1278403.1"/>
    <property type="molecule type" value="Genomic_DNA"/>
</dbReference>
<dbReference type="AlphaFoldDB" id="A0AAV2A6W5"/>
<evidence type="ECO:0000313" key="1">
    <source>
        <dbReference type="EMBL" id="CAL1278403.1"/>
    </source>
</evidence>
<evidence type="ECO:0000313" key="2">
    <source>
        <dbReference type="Proteomes" id="UP001497382"/>
    </source>
</evidence>
<dbReference type="Proteomes" id="UP001497382">
    <property type="component" value="Unassembled WGS sequence"/>
</dbReference>
<gene>
    <name evidence="1" type="ORF">LARSCL_LOCUS9755</name>
</gene>
<keyword evidence="2" id="KW-1185">Reference proteome</keyword>
<accession>A0AAV2A6W5</accession>
<organism evidence="1 2">
    <name type="scientific">Larinioides sclopetarius</name>
    <dbReference type="NCBI Taxonomy" id="280406"/>
    <lineage>
        <taxon>Eukaryota</taxon>
        <taxon>Metazoa</taxon>
        <taxon>Ecdysozoa</taxon>
        <taxon>Arthropoda</taxon>
        <taxon>Chelicerata</taxon>
        <taxon>Arachnida</taxon>
        <taxon>Araneae</taxon>
        <taxon>Araneomorphae</taxon>
        <taxon>Entelegynae</taxon>
        <taxon>Araneoidea</taxon>
        <taxon>Araneidae</taxon>
        <taxon>Larinioides</taxon>
    </lineage>
</organism>
<reference evidence="1 2" key="1">
    <citation type="submission" date="2024-04" db="EMBL/GenBank/DDBJ databases">
        <authorList>
            <person name="Rising A."/>
            <person name="Reimegard J."/>
            <person name="Sonavane S."/>
            <person name="Akerstrom W."/>
            <person name="Nylinder S."/>
            <person name="Hedman E."/>
            <person name="Kallberg Y."/>
        </authorList>
    </citation>
    <scope>NUCLEOTIDE SEQUENCE [LARGE SCALE GENOMIC DNA]</scope>
</reference>
<protein>
    <submittedName>
        <fullName evidence="1">Uncharacterized protein</fullName>
    </submittedName>
</protein>
<comment type="caution">
    <text evidence="1">The sequence shown here is derived from an EMBL/GenBank/DDBJ whole genome shotgun (WGS) entry which is preliminary data.</text>
</comment>